<accession>A0A0A9A7G1</accession>
<protein>
    <submittedName>
        <fullName evidence="1">Uncharacterized protein</fullName>
    </submittedName>
</protein>
<reference evidence="1" key="1">
    <citation type="submission" date="2014-09" db="EMBL/GenBank/DDBJ databases">
        <authorList>
            <person name="Magalhaes I.L.F."/>
            <person name="Oliveira U."/>
            <person name="Santos F.R."/>
            <person name="Vidigal T.H.D.A."/>
            <person name="Brescovit A.D."/>
            <person name="Santos A.J."/>
        </authorList>
    </citation>
    <scope>NUCLEOTIDE SEQUENCE</scope>
    <source>
        <tissue evidence="1">Shoot tissue taken approximately 20 cm above the soil surface</tissue>
    </source>
</reference>
<organism evidence="1">
    <name type="scientific">Arundo donax</name>
    <name type="common">Giant reed</name>
    <name type="synonym">Donax arundinaceus</name>
    <dbReference type="NCBI Taxonomy" id="35708"/>
    <lineage>
        <taxon>Eukaryota</taxon>
        <taxon>Viridiplantae</taxon>
        <taxon>Streptophyta</taxon>
        <taxon>Embryophyta</taxon>
        <taxon>Tracheophyta</taxon>
        <taxon>Spermatophyta</taxon>
        <taxon>Magnoliopsida</taxon>
        <taxon>Liliopsida</taxon>
        <taxon>Poales</taxon>
        <taxon>Poaceae</taxon>
        <taxon>PACMAD clade</taxon>
        <taxon>Arundinoideae</taxon>
        <taxon>Arundineae</taxon>
        <taxon>Arundo</taxon>
    </lineage>
</organism>
<dbReference type="AlphaFoldDB" id="A0A0A9A7G1"/>
<reference evidence="1" key="2">
    <citation type="journal article" date="2015" name="Data Brief">
        <title>Shoot transcriptome of the giant reed, Arundo donax.</title>
        <authorList>
            <person name="Barrero R.A."/>
            <person name="Guerrero F.D."/>
            <person name="Moolhuijzen P."/>
            <person name="Goolsby J.A."/>
            <person name="Tidwell J."/>
            <person name="Bellgard S.E."/>
            <person name="Bellgard M.I."/>
        </authorList>
    </citation>
    <scope>NUCLEOTIDE SEQUENCE</scope>
    <source>
        <tissue evidence="1">Shoot tissue taken approximately 20 cm above the soil surface</tissue>
    </source>
</reference>
<proteinExistence type="predicted"/>
<name>A0A0A9A7G1_ARUDO</name>
<evidence type="ECO:0000313" key="1">
    <source>
        <dbReference type="EMBL" id="JAD44940.1"/>
    </source>
</evidence>
<sequence>MSAKKKKSAKKAPTNPSA</sequence>
<dbReference type="EMBL" id="GBRH01252955">
    <property type="protein sequence ID" value="JAD44940.1"/>
    <property type="molecule type" value="Transcribed_RNA"/>
</dbReference>